<dbReference type="InterPro" id="IPR036374">
    <property type="entry name" value="OxRdtase_Mopterin-bd_sf"/>
</dbReference>
<dbReference type="RefSeq" id="WP_220203700.1">
    <property type="nucleotide sequence ID" value="NZ_BNJK01000001.1"/>
</dbReference>
<dbReference type="Gene3D" id="3.90.420.10">
    <property type="entry name" value="Oxidoreductase, molybdopterin-binding domain"/>
    <property type="match status" value="1"/>
</dbReference>
<evidence type="ECO:0000313" key="1">
    <source>
        <dbReference type="EMBL" id="GHO92888.1"/>
    </source>
</evidence>
<gene>
    <name evidence="1" type="ORF">KSF_029360</name>
</gene>
<name>A0A8J3N1R5_9CHLR</name>
<organism evidence="1 2">
    <name type="scientific">Reticulibacter mediterranei</name>
    <dbReference type="NCBI Taxonomy" id="2778369"/>
    <lineage>
        <taxon>Bacteria</taxon>
        <taxon>Bacillati</taxon>
        <taxon>Chloroflexota</taxon>
        <taxon>Ktedonobacteria</taxon>
        <taxon>Ktedonobacterales</taxon>
        <taxon>Reticulibacteraceae</taxon>
        <taxon>Reticulibacter</taxon>
    </lineage>
</organism>
<evidence type="ECO:0000313" key="2">
    <source>
        <dbReference type="Proteomes" id="UP000597444"/>
    </source>
</evidence>
<protein>
    <submittedName>
        <fullName evidence="1">Uncharacterized protein</fullName>
    </submittedName>
</protein>
<dbReference type="AlphaFoldDB" id="A0A8J3N1R5"/>
<comment type="caution">
    <text evidence="1">The sequence shown here is derived from an EMBL/GenBank/DDBJ whole genome shotgun (WGS) entry which is preliminary data.</text>
</comment>
<dbReference type="EMBL" id="BNJK01000001">
    <property type="protein sequence ID" value="GHO92888.1"/>
    <property type="molecule type" value="Genomic_DNA"/>
</dbReference>
<accession>A0A8J3N1R5</accession>
<dbReference type="SUPFAM" id="SSF56524">
    <property type="entry name" value="Oxidoreductase molybdopterin-binding domain"/>
    <property type="match status" value="1"/>
</dbReference>
<proteinExistence type="predicted"/>
<sequence length="100" mass="10627">MQLTGQVKVPGELKLADLQAFPKTSVATNPQSGHGPLGNHTYTGALLYDLVQKAQIVVDASRKNDILRKVVPVTRTDGYSVAVSLGEISPQFAGKKILVA</sequence>
<dbReference type="Proteomes" id="UP000597444">
    <property type="component" value="Unassembled WGS sequence"/>
</dbReference>
<reference evidence="1" key="1">
    <citation type="submission" date="2020-10" db="EMBL/GenBank/DDBJ databases">
        <title>Taxonomic study of unclassified bacteria belonging to the class Ktedonobacteria.</title>
        <authorList>
            <person name="Yabe S."/>
            <person name="Wang C.M."/>
            <person name="Zheng Y."/>
            <person name="Sakai Y."/>
            <person name="Cavaletti L."/>
            <person name="Monciardini P."/>
            <person name="Donadio S."/>
        </authorList>
    </citation>
    <scope>NUCLEOTIDE SEQUENCE</scope>
    <source>
        <strain evidence="1">ID150040</strain>
    </source>
</reference>
<keyword evidence="2" id="KW-1185">Reference proteome</keyword>